<dbReference type="AlphaFoldDB" id="A0A0A9H9W3"/>
<evidence type="ECO:0000313" key="1">
    <source>
        <dbReference type="EMBL" id="JAE31601.1"/>
    </source>
</evidence>
<protein>
    <submittedName>
        <fullName evidence="1">Uncharacterized protein</fullName>
    </submittedName>
</protein>
<reference evidence="1" key="1">
    <citation type="submission" date="2014-09" db="EMBL/GenBank/DDBJ databases">
        <authorList>
            <person name="Magalhaes I.L.F."/>
            <person name="Oliveira U."/>
            <person name="Santos F.R."/>
            <person name="Vidigal T.H.D.A."/>
            <person name="Brescovit A.D."/>
            <person name="Santos A.J."/>
        </authorList>
    </citation>
    <scope>NUCLEOTIDE SEQUENCE</scope>
    <source>
        <tissue evidence="1">Shoot tissue taken approximately 20 cm above the soil surface</tissue>
    </source>
</reference>
<sequence length="68" mass="7944">MFFGPVDWSACRLVRFIHCLMILLSSYDVTFLWACSHLHTLVAEIWIFRIMETLEDDNAEHSVCCGCF</sequence>
<proteinExistence type="predicted"/>
<dbReference type="EMBL" id="GBRH01166295">
    <property type="protein sequence ID" value="JAE31601.1"/>
    <property type="molecule type" value="Transcribed_RNA"/>
</dbReference>
<reference evidence="1" key="2">
    <citation type="journal article" date="2015" name="Data Brief">
        <title>Shoot transcriptome of the giant reed, Arundo donax.</title>
        <authorList>
            <person name="Barrero R.A."/>
            <person name="Guerrero F.D."/>
            <person name="Moolhuijzen P."/>
            <person name="Goolsby J.A."/>
            <person name="Tidwell J."/>
            <person name="Bellgard S.E."/>
            <person name="Bellgard M.I."/>
        </authorList>
    </citation>
    <scope>NUCLEOTIDE SEQUENCE</scope>
    <source>
        <tissue evidence="1">Shoot tissue taken approximately 20 cm above the soil surface</tissue>
    </source>
</reference>
<accession>A0A0A9H9W3</accession>
<name>A0A0A9H9W3_ARUDO</name>
<organism evidence="1">
    <name type="scientific">Arundo donax</name>
    <name type="common">Giant reed</name>
    <name type="synonym">Donax arundinaceus</name>
    <dbReference type="NCBI Taxonomy" id="35708"/>
    <lineage>
        <taxon>Eukaryota</taxon>
        <taxon>Viridiplantae</taxon>
        <taxon>Streptophyta</taxon>
        <taxon>Embryophyta</taxon>
        <taxon>Tracheophyta</taxon>
        <taxon>Spermatophyta</taxon>
        <taxon>Magnoliopsida</taxon>
        <taxon>Liliopsida</taxon>
        <taxon>Poales</taxon>
        <taxon>Poaceae</taxon>
        <taxon>PACMAD clade</taxon>
        <taxon>Arundinoideae</taxon>
        <taxon>Arundineae</taxon>
        <taxon>Arundo</taxon>
    </lineage>
</organism>